<evidence type="ECO:0000256" key="7">
    <source>
        <dbReference type="ARBA" id="ARBA00022915"/>
    </source>
</evidence>
<dbReference type="SMART" id="SM01130">
    <property type="entry name" value="DHDPS"/>
    <property type="match status" value="1"/>
</dbReference>
<name>A0AAE3SZV8_9BURK</name>
<evidence type="ECO:0000256" key="15">
    <source>
        <dbReference type="PIRSR" id="PIRSR001365-2"/>
    </source>
</evidence>
<evidence type="ECO:0000256" key="10">
    <source>
        <dbReference type="ARBA" id="ARBA00023270"/>
    </source>
</evidence>
<comment type="caution">
    <text evidence="16">The sequence shown here is derived from an EMBL/GenBank/DDBJ whole genome shotgun (WGS) entry which is preliminary data.</text>
</comment>
<comment type="caution">
    <text evidence="12">Was originally thought to be a dihydrodipicolinate synthase (DHDPS), catalyzing the condensation of (S)-aspartate-beta-semialdehyde [(S)-ASA] and pyruvate to dihydrodipicolinate (DHDP). However, it was shown in E.coli that the product of the enzymatic reaction is not dihydrodipicolinate but in fact (4S)-4-hydroxy-2,3,4,5-tetrahydro-(2S)-dipicolinic acid (HTPA), and that the consecutive dehydration reaction leading to DHDP is not spontaneous but catalyzed by DapB.</text>
</comment>
<evidence type="ECO:0000313" key="17">
    <source>
        <dbReference type="Proteomes" id="UP001212602"/>
    </source>
</evidence>
<dbReference type="PROSITE" id="PS00666">
    <property type="entry name" value="DHDPS_2"/>
    <property type="match status" value="1"/>
</dbReference>
<proteinExistence type="inferred from homology"/>
<feature type="site" description="Part of a proton relay during catalysis" evidence="12">
    <location>
        <position position="118"/>
    </location>
</feature>
<dbReference type="AlphaFoldDB" id="A0AAE3SZV8"/>
<dbReference type="GO" id="GO:0005737">
    <property type="term" value="C:cytoplasm"/>
    <property type="evidence" value="ECO:0007669"/>
    <property type="project" value="UniProtKB-SubCell"/>
</dbReference>
<protein>
    <recommendedName>
        <fullName evidence="4 12">4-hydroxy-tetrahydrodipicolinate synthase</fullName>
        <shortName evidence="12">HTPA synthase</shortName>
        <ecNumber evidence="4 12">4.3.3.7</ecNumber>
    </recommendedName>
</protein>
<feature type="binding site" evidence="12 15">
    <location>
        <position position="212"/>
    </location>
    <ligand>
        <name>pyruvate</name>
        <dbReference type="ChEBI" id="CHEBI:15361"/>
    </ligand>
</feature>
<organism evidence="16 17">
    <name type="scientific">Xenophilus arseniciresistens</name>
    <dbReference type="NCBI Taxonomy" id="1283306"/>
    <lineage>
        <taxon>Bacteria</taxon>
        <taxon>Pseudomonadati</taxon>
        <taxon>Pseudomonadota</taxon>
        <taxon>Betaproteobacteria</taxon>
        <taxon>Burkholderiales</taxon>
        <taxon>Comamonadaceae</taxon>
        <taxon>Xenophilus</taxon>
    </lineage>
</organism>
<dbReference type="EC" id="4.3.3.7" evidence="4 12"/>
<evidence type="ECO:0000256" key="6">
    <source>
        <dbReference type="ARBA" id="ARBA00022605"/>
    </source>
</evidence>
<evidence type="ECO:0000256" key="14">
    <source>
        <dbReference type="PIRSR" id="PIRSR001365-1"/>
    </source>
</evidence>
<dbReference type="HAMAP" id="MF_00418">
    <property type="entry name" value="DapA"/>
    <property type="match status" value="1"/>
</dbReference>
<dbReference type="PRINTS" id="PR00146">
    <property type="entry name" value="DHPICSNTHASE"/>
</dbReference>
<comment type="subunit">
    <text evidence="12">Homotetramer; dimer of dimers.</text>
</comment>
<dbReference type="GO" id="GO:0019877">
    <property type="term" value="P:diaminopimelate biosynthetic process"/>
    <property type="evidence" value="ECO:0007669"/>
    <property type="project" value="UniProtKB-UniRule"/>
</dbReference>
<comment type="function">
    <text evidence="1 12">Catalyzes the condensation of (S)-aspartate-beta-semialdehyde [(S)-ASA] and pyruvate to 4-hydroxy-tetrahydrodipicolinate (HTPA).</text>
</comment>
<evidence type="ECO:0000256" key="4">
    <source>
        <dbReference type="ARBA" id="ARBA00012086"/>
    </source>
</evidence>
<dbReference type="Pfam" id="PF00701">
    <property type="entry name" value="DHDPS"/>
    <property type="match status" value="1"/>
</dbReference>
<dbReference type="InterPro" id="IPR002220">
    <property type="entry name" value="DapA-like"/>
</dbReference>
<evidence type="ECO:0000256" key="1">
    <source>
        <dbReference type="ARBA" id="ARBA00003294"/>
    </source>
</evidence>
<dbReference type="PANTHER" id="PTHR12128:SF66">
    <property type="entry name" value="4-HYDROXY-2-OXOGLUTARATE ALDOLASE, MITOCHONDRIAL"/>
    <property type="match status" value="1"/>
</dbReference>
<dbReference type="PANTHER" id="PTHR12128">
    <property type="entry name" value="DIHYDRODIPICOLINATE SYNTHASE"/>
    <property type="match status" value="1"/>
</dbReference>
<keyword evidence="6 12" id="KW-0028">Amino-acid biosynthesis</keyword>
<dbReference type="GO" id="GO:0008840">
    <property type="term" value="F:4-hydroxy-tetrahydrodipicolinate synthase activity"/>
    <property type="evidence" value="ECO:0007669"/>
    <property type="project" value="UniProtKB-UniRule"/>
</dbReference>
<evidence type="ECO:0000256" key="11">
    <source>
        <dbReference type="ARBA" id="ARBA00047836"/>
    </source>
</evidence>
<comment type="pathway">
    <text evidence="2 12">Amino-acid biosynthesis; L-lysine biosynthesis via DAP pathway; (S)-tetrahydrodipicolinate from L-aspartate: step 3/4.</text>
</comment>
<dbReference type="Gene3D" id="3.20.20.70">
    <property type="entry name" value="Aldolase class I"/>
    <property type="match status" value="1"/>
</dbReference>
<evidence type="ECO:0000256" key="13">
    <source>
        <dbReference type="PIRNR" id="PIRNR001365"/>
    </source>
</evidence>
<feature type="active site" description="Proton donor/acceptor" evidence="12 14">
    <location>
        <position position="144"/>
    </location>
</feature>
<dbReference type="Proteomes" id="UP001212602">
    <property type="component" value="Unassembled WGS sequence"/>
</dbReference>
<evidence type="ECO:0000313" key="16">
    <source>
        <dbReference type="EMBL" id="MDA7415657.1"/>
    </source>
</evidence>
<keyword evidence="10 12" id="KW-0704">Schiff base</keyword>
<evidence type="ECO:0000256" key="2">
    <source>
        <dbReference type="ARBA" id="ARBA00005120"/>
    </source>
</evidence>
<dbReference type="GO" id="GO:0009089">
    <property type="term" value="P:lysine biosynthetic process via diaminopimelate"/>
    <property type="evidence" value="ECO:0007669"/>
    <property type="project" value="UniProtKB-UniRule"/>
</dbReference>
<keyword evidence="7 12" id="KW-0220">Diaminopimelate biosynthesis</keyword>
<keyword evidence="8 12" id="KW-0457">Lysine biosynthesis</keyword>
<feature type="active site" description="Schiff-base intermediate with substrate" evidence="12 14">
    <location>
        <position position="172"/>
    </location>
</feature>
<keyword evidence="17" id="KW-1185">Reference proteome</keyword>
<reference evidence="16" key="1">
    <citation type="submission" date="2023-01" db="EMBL/GenBank/DDBJ databases">
        <title>Xenophilus mangrovi sp. nov., isolated from soil of Mangrove nature reserve.</title>
        <authorList>
            <person name="Xu S."/>
            <person name="Liu Z."/>
            <person name="Xu Y."/>
        </authorList>
    </citation>
    <scope>NUCLEOTIDE SEQUENCE</scope>
    <source>
        <strain evidence="16">YW8</strain>
    </source>
</reference>
<dbReference type="InterPro" id="IPR013785">
    <property type="entry name" value="Aldolase_TIM"/>
</dbReference>
<evidence type="ECO:0000256" key="9">
    <source>
        <dbReference type="ARBA" id="ARBA00023239"/>
    </source>
</evidence>
<keyword evidence="9 12" id="KW-0456">Lyase</keyword>
<comment type="catalytic activity">
    <reaction evidence="11 12">
        <text>L-aspartate 4-semialdehyde + pyruvate = (2S,4S)-4-hydroxy-2,3,4,5-tetrahydrodipicolinate + H2O + H(+)</text>
        <dbReference type="Rhea" id="RHEA:34171"/>
        <dbReference type="ChEBI" id="CHEBI:15361"/>
        <dbReference type="ChEBI" id="CHEBI:15377"/>
        <dbReference type="ChEBI" id="CHEBI:15378"/>
        <dbReference type="ChEBI" id="CHEBI:67139"/>
        <dbReference type="ChEBI" id="CHEBI:537519"/>
        <dbReference type="EC" id="4.3.3.7"/>
    </reaction>
</comment>
<evidence type="ECO:0000256" key="5">
    <source>
        <dbReference type="ARBA" id="ARBA00022490"/>
    </source>
</evidence>
<evidence type="ECO:0000256" key="8">
    <source>
        <dbReference type="ARBA" id="ARBA00023154"/>
    </source>
</evidence>
<dbReference type="InterPro" id="IPR005263">
    <property type="entry name" value="DapA"/>
</dbReference>
<dbReference type="RefSeq" id="WP_271426936.1">
    <property type="nucleotide sequence ID" value="NZ_JAQIPB010000002.1"/>
</dbReference>
<dbReference type="EMBL" id="JAQIPB010000002">
    <property type="protein sequence ID" value="MDA7415657.1"/>
    <property type="molecule type" value="Genomic_DNA"/>
</dbReference>
<sequence>MSAPFTPAATPEPDFSGLWIPLVTPFDGPAVDHAALAALARRLAAQGVRGFVVCGSTGEAAALTEDEQLAALKTVRDAVPQLPCIMGLGGENLPHVLGRLEQLNTLDLQGLLVPAPSYIRPSQDGLLRWFTRIADASRHPLVIYDIPYRTGVTLQLDTLRALAAHPRIRAIKDCSGDGAKLRALLQGGELQVLAGEDLQIFGTVAEGGVGAISASAHIQTVRFAEVIAWLRAGRLEAARERWRPLPALIEALFAHPNPACIKALLACHGELQNTLREPMTAAPPALLARLQALDAAAA</sequence>
<comment type="subcellular location">
    <subcellularLocation>
        <location evidence="12">Cytoplasm</location>
    </subcellularLocation>
</comment>
<feature type="binding site" evidence="12 15">
    <location>
        <position position="57"/>
    </location>
    <ligand>
        <name>pyruvate</name>
        <dbReference type="ChEBI" id="CHEBI:15361"/>
    </ligand>
</feature>
<evidence type="ECO:0000256" key="12">
    <source>
        <dbReference type="HAMAP-Rule" id="MF_00418"/>
    </source>
</evidence>
<gene>
    <name evidence="12" type="primary">dapA</name>
    <name evidence="16" type="ORF">PGB34_04715</name>
</gene>
<dbReference type="SUPFAM" id="SSF51569">
    <property type="entry name" value="Aldolase"/>
    <property type="match status" value="1"/>
</dbReference>
<keyword evidence="5 12" id="KW-0963">Cytoplasm</keyword>
<comment type="similarity">
    <text evidence="3 12 13">Belongs to the DapA family.</text>
</comment>
<accession>A0AAE3SZV8</accession>
<dbReference type="PIRSF" id="PIRSF001365">
    <property type="entry name" value="DHDPS"/>
    <property type="match status" value="1"/>
</dbReference>
<feature type="site" description="Part of a proton relay during catalysis" evidence="12">
    <location>
        <position position="56"/>
    </location>
</feature>
<evidence type="ECO:0000256" key="3">
    <source>
        <dbReference type="ARBA" id="ARBA00007592"/>
    </source>
</evidence>
<dbReference type="InterPro" id="IPR020625">
    <property type="entry name" value="Schiff_base-form_aldolases_AS"/>
</dbReference>